<comment type="pathway">
    <text evidence="1">Protein modification; protein glycosylation.</text>
</comment>
<evidence type="ECO:0000313" key="6">
    <source>
        <dbReference type="EMBL" id="WAR03357.1"/>
    </source>
</evidence>
<dbReference type="EMBL" id="CP111015">
    <property type="protein sequence ID" value="WAR03357.1"/>
    <property type="molecule type" value="Genomic_DNA"/>
</dbReference>
<feature type="domain" description="MGAT4 A/B/C C-terminal" evidence="5">
    <location>
        <begin position="288"/>
        <end position="418"/>
    </location>
</feature>
<keyword evidence="3" id="KW-0808">Transferase</keyword>
<dbReference type="Pfam" id="PF04666">
    <property type="entry name" value="MGAT4_cons"/>
    <property type="match status" value="1"/>
</dbReference>
<evidence type="ECO:0000256" key="2">
    <source>
        <dbReference type="ARBA" id="ARBA00022676"/>
    </source>
</evidence>
<dbReference type="Pfam" id="PF23524">
    <property type="entry name" value="MGAT4A_C"/>
    <property type="match status" value="1"/>
</dbReference>
<dbReference type="InterPro" id="IPR056576">
    <property type="entry name" value="MGAT4_A/B/C_C"/>
</dbReference>
<gene>
    <name evidence="6" type="ORF">MAR_009915</name>
</gene>
<protein>
    <submittedName>
        <fullName evidence="6">MGT4C-like protein</fullName>
    </submittedName>
</protein>
<evidence type="ECO:0000259" key="4">
    <source>
        <dbReference type="Pfam" id="PF04666"/>
    </source>
</evidence>
<dbReference type="InterPro" id="IPR006759">
    <property type="entry name" value="Glyco_transf_54"/>
</dbReference>
<reference evidence="6" key="1">
    <citation type="submission" date="2022-11" db="EMBL/GenBank/DDBJ databases">
        <title>Centuries of genome instability and evolution in soft-shell clam transmissible cancer (bioRxiv).</title>
        <authorList>
            <person name="Hart S.F.M."/>
            <person name="Yonemitsu M.A."/>
            <person name="Giersch R.M."/>
            <person name="Beal B.F."/>
            <person name="Arriagada G."/>
            <person name="Davis B.W."/>
            <person name="Ostrander E.A."/>
            <person name="Goff S.P."/>
            <person name="Metzger M.J."/>
        </authorList>
    </citation>
    <scope>NUCLEOTIDE SEQUENCE</scope>
    <source>
        <strain evidence="6">MELC-2E11</strain>
        <tissue evidence="6">Siphon/mantle</tissue>
    </source>
</reference>
<accession>A0ABY7E3G4</accession>
<keyword evidence="7" id="KW-1185">Reference proteome</keyword>
<evidence type="ECO:0000256" key="3">
    <source>
        <dbReference type="ARBA" id="ARBA00022679"/>
    </source>
</evidence>
<keyword evidence="2" id="KW-0328">Glycosyltransferase</keyword>
<evidence type="ECO:0000313" key="7">
    <source>
        <dbReference type="Proteomes" id="UP001164746"/>
    </source>
</evidence>
<sequence>MATRPMSPSKRVDVGQIINPPFKVLMYGQPRGHKGLFTIGIPSAQRPNTDRIYLFDTVDSIIDKTTESEKEEVTLVIMLCDLNSTYNTHISVNVYNTYQQHVESGFIQIIHTQRSIYPDLEHVKPTFNDTKDRLKWRAKQNVDFSFLMHYSINISEYYIQLEDDVIVASDFVNSIKSHLSISTAWAVLEFSRLGFIGKMFKSSDLEYVASKLMLRYDEAPCDLLLSPIRMDLGQKKSIHSKQSLFQHIGRFSSLKNKLMPSIDNKFKDNANVTFDLYNYPAADDPEASFQTTFETYLNFTTEFAYDNNASSFFWGKTPKKGDTFTLVLAMPQNLTRIVVLTGKKETRNDNLLYTDLECSTFQFGSSETDECGTMFIKLTGLADGDADTLATGTAIPNNVKCLRLRVKRKLRTWVVIREILLYT</sequence>
<dbReference type="PANTHER" id="PTHR12062">
    <property type="entry name" value="N-ACETYLGLUCOSAMINYLTRANSFERASE VI"/>
    <property type="match status" value="1"/>
</dbReference>
<organism evidence="6 7">
    <name type="scientific">Mya arenaria</name>
    <name type="common">Soft-shell clam</name>
    <dbReference type="NCBI Taxonomy" id="6604"/>
    <lineage>
        <taxon>Eukaryota</taxon>
        <taxon>Metazoa</taxon>
        <taxon>Spiralia</taxon>
        <taxon>Lophotrochozoa</taxon>
        <taxon>Mollusca</taxon>
        <taxon>Bivalvia</taxon>
        <taxon>Autobranchia</taxon>
        <taxon>Heteroconchia</taxon>
        <taxon>Euheterodonta</taxon>
        <taxon>Imparidentia</taxon>
        <taxon>Neoheterodontei</taxon>
        <taxon>Myida</taxon>
        <taxon>Myoidea</taxon>
        <taxon>Myidae</taxon>
        <taxon>Mya</taxon>
    </lineage>
</organism>
<name>A0ABY7E3G4_MYAAR</name>
<evidence type="ECO:0000259" key="5">
    <source>
        <dbReference type="Pfam" id="PF23524"/>
    </source>
</evidence>
<feature type="domain" description="MGAT4 conserved region" evidence="4">
    <location>
        <begin position="25"/>
        <end position="266"/>
    </location>
</feature>
<proteinExistence type="predicted"/>
<dbReference type="Proteomes" id="UP001164746">
    <property type="component" value="Chromosome 4"/>
</dbReference>
<dbReference type="PANTHER" id="PTHR12062:SF33">
    <property type="entry name" value="ALPHA-1,6-MANNOSYL-GLYCOPROTEIN 4-BETA-N-ACETYLGLUCOSAMINYLTRANSFERASE-LIKE"/>
    <property type="match status" value="1"/>
</dbReference>
<dbReference type="InterPro" id="IPR057279">
    <property type="entry name" value="MGAT4"/>
</dbReference>
<evidence type="ECO:0000256" key="1">
    <source>
        <dbReference type="ARBA" id="ARBA00004922"/>
    </source>
</evidence>